<dbReference type="Proteomes" id="UP000183832">
    <property type="component" value="Unassembled WGS sequence"/>
</dbReference>
<gene>
    <name evidence="1" type="ORF">CLUMA_CG006661</name>
</gene>
<accession>A0A1J1HYI6</accession>
<reference evidence="1 2" key="1">
    <citation type="submission" date="2015-04" db="EMBL/GenBank/DDBJ databases">
        <authorList>
            <person name="Syromyatnikov M.Y."/>
            <person name="Popov V.N."/>
        </authorList>
    </citation>
    <scope>NUCLEOTIDE SEQUENCE [LARGE SCALE GENOMIC DNA]</scope>
</reference>
<evidence type="ECO:0000313" key="2">
    <source>
        <dbReference type="Proteomes" id="UP000183832"/>
    </source>
</evidence>
<name>A0A1J1HYI6_9DIPT</name>
<dbReference type="AlphaFoldDB" id="A0A1J1HYI6"/>
<organism evidence="1 2">
    <name type="scientific">Clunio marinus</name>
    <dbReference type="NCBI Taxonomy" id="568069"/>
    <lineage>
        <taxon>Eukaryota</taxon>
        <taxon>Metazoa</taxon>
        <taxon>Ecdysozoa</taxon>
        <taxon>Arthropoda</taxon>
        <taxon>Hexapoda</taxon>
        <taxon>Insecta</taxon>
        <taxon>Pterygota</taxon>
        <taxon>Neoptera</taxon>
        <taxon>Endopterygota</taxon>
        <taxon>Diptera</taxon>
        <taxon>Nematocera</taxon>
        <taxon>Chironomoidea</taxon>
        <taxon>Chironomidae</taxon>
        <taxon>Clunio</taxon>
    </lineage>
</organism>
<evidence type="ECO:0000313" key="1">
    <source>
        <dbReference type="EMBL" id="CRK93159.1"/>
    </source>
</evidence>
<proteinExistence type="predicted"/>
<keyword evidence="2" id="KW-1185">Reference proteome</keyword>
<sequence length="60" mass="6910">MNSNSCVDLTLQHTNKHKVDILIESYILKQTERSYIIESIDLMEVLHNARKNVALQITAL</sequence>
<protein>
    <submittedName>
        <fullName evidence="1">CLUMA_CG006661, isoform A</fullName>
    </submittedName>
</protein>
<dbReference type="EMBL" id="CVRI01000036">
    <property type="protein sequence ID" value="CRK93159.1"/>
    <property type="molecule type" value="Genomic_DNA"/>
</dbReference>